<comment type="similarity">
    <text evidence="7">Belongs to the rhizobiaceae omp10 lipoprotein family.</text>
</comment>
<gene>
    <name evidence="9" type="ORF">DEM27_06300</name>
</gene>
<feature type="chain" id="PRO_5015788183" description="Outer membrane lipoprotein omp10" evidence="8">
    <location>
        <begin position="21"/>
        <end position="122"/>
    </location>
</feature>
<evidence type="ECO:0000256" key="1">
    <source>
        <dbReference type="ARBA" id="ARBA00004459"/>
    </source>
</evidence>
<keyword evidence="5" id="KW-0998">Cell outer membrane</keyword>
<evidence type="ECO:0000256" key="7">
    <source>
        <dbReference type="ARBA" id="ARBA00044505"/>
    </source>
</evidence>
<name>A0A2U2DVB5_9HYPH</name>
<dbReference type="Pfam" id="PF26368">
    <property type="entry name" value="OMP10"/>
    <property type="match status" value="1"/>
</dbReference>
<dbReference type="Proteomes" id="UP000245252">
    <property type="component" value="Unassembled WGS sequence"/>
</dbReference>
<evidence type="ECO:0000313" key="9">
    <source>
        <dbReference type="EMBL" id="PWE57244.1"/>
    </source>
</evidence>
<evidence type="ECO:0000256" key="3">
    <source>
        <dbReference type="ARBA" id="ARBA00023136"/>
    </source>
</evidence>
<organism evidence="9 10">
    <name type="scientific">Metarhizobium album</name>
    <dbReference type="NCBI Taxonomy" id="2182425"/>
    <lineage>
        <taxon>Bacteria</taxon>
        <taxon>Pseudomonadati</taxon>
        <taxon>Pseudomonadota</taxon>
        <taxon>Alphaproteobacteria</taxon>
        <taxon>Hyphomicrobiales</taxon>
        <taxon>Rhizobiaceae</taxon>
        <taxon>Metarhizobium</taxon>
    </lineage>
</organism>
<evidence type="ECO:0000256" key="6">
    <source>
        <dbReference type="ARBA" id="ARBA00023288"/>
    </source>
</evidence>
<dbReference type="EMBL" id="QFBC01000002">
    <property type="protein sequence ID" value="PWE57244.1"/>
    <property type="molecule type" value="Genomic_DNA"/>
</dbReference>
<proteinExistence type="inferred from homology"/>
<evidence type="ECO:0000256" key="4">
    <source>
        <dbReference type="ARBA" id="ARBA00023139"/>
    </source>
</evidence>
<keyword evidence="3" id="KW-0472">Membrane</keyword>
<accession>A0A2U2DVB5</accession>
<keyword evidence="2 8" id="KW-0732">Signal</keyword>
<sequence>MKIKTSILLLATAAALSACQSSPGPRPLPTIASAPTVDGTWSDPNGLISTFSAGKFDTRTTDGSNAILASGTYVTQPNGVVEISLFSNLKKTTSRVNCRLAGTSQLNCTADSGTQFSLARRG</sequence>
<evidence type="ECO:0000256" key="8">
    <source>
        <dbReference type="SAM" id="SignalP"/>
    </source>
</evidence>
<evidence type="ECO:0000256" key="2">
    <source>
        <dbReference type="ARBA" id="ARBA00022729"/>
    </source>
</evidence>
<dbReference type="RefSeq" id="WP_109457348.1">
    <property type="nucleotide sequence ID" value="NZ_QFBC01000002.1"/>
</dbReference>
<keyword evidence="10" id="KW-1185">Reference proteome</keyword>
<dbReference type="OrthoDB" id="7889062at2"/>
<evidence type="ECO:0000256" key="5">
    <source>
        <dbReference type="ARBA" id="ARBA00023237"/>
    </source>
</evidence>
<dbReference type="AlphaFoldDB" id="A0A2U2DVB5"/>
<keyword evidence="6" id="KW-0449">Lipoprotein</keyword>
<protein>
    <recommendedName>
        <fullName evidence="11">Outer membrane lipoprotein omp10</fullName>
    </recommendedName>
</protein>
<evidence type="ECO:0008006" key="11">
    <source>
        <dbReference type="Google" id="ProtNLM"/>
    </source>
</evidence>
<keyword evidence="4" id="KW-0564">Palmitate</keyword>
<evidence type="ECO:0000313" key="10">
    <source>
        <dbReference type="Proteomes" id="UP000245252"/>
    </source>
</evidence>
<comment type="caution">
    <text evidence="9">The sequence shown here is derived from an EMBL/GenBank/DDBJ whole genome shotgun (WGS) entry which is preliminary data.</text>
</comment>
<reference evidence="9 10" key="1">
    <citation type="submission" date="2018-05" db="EMBL/GenBank/DDBJ databases">
        <title>The draft genome of strain NS-104.</title>
        <authorList>
            <person name="Hang P."/>
            <person name="Jiang J."/>
        </authorList>
    </citation>
    <scope>NUCLEOTIDE SEQUENCE [LARGE SCALE GENOMIC DNA]</scope>
    <source>
        <strain evidence="9 10">NS-104</strain>
    </source>
</reference>
<comment type="subcellular location">
    <subcellularLocation>
        <location evidence="1">Cell outer membrane</location>
        <topology evidence="1">Lipid-anchor</topology>
    </subcellularLocation>
</comment>
<feature type="signal peptide" evidence="8">
    <location>
        <begin position="1"/>
        <end position="20"/>
    </location>
</feature>
<dbReference type="InterPro" id="IPR049857">
    <property type="entry name" value="Omp10-like"/>
</dbReference>
<dbReference type="PROSITE" id="PS51257">
    <property type="entry name" value="PROKAR_LIPOPROTEIN"/>
    <property type="match status" value="1"/>
</dbReference>